<feature type="compositionally biased region" description="Acidic residues" evidence="1">
    <location>
        <begin position="226"/>
        <end position="236"/>
    </location>
</feature>
<dbReference type="NCBIfam" id="TIGR04267">
    <property type="entry name" value="mod_HExxH"/>
    <property type="match status" value="1"/>
</dbReference>
<evidence type="ECO:0000313" key="3">
    <source>
        <dbReference type="Proteomes" id="UP000198802"/>
    </source>
</evidence>
<dbReference type="Proteomes" id="UP000198802">
    <property type="component" value="Unassembled WGS sequence"/>
</dbReference>
<accession>A0A0S4QK38</accession>
<feature type="region of interest" description="Disordered" evidence="1">
    <location>
        <begin position="220"/>
        <end position="260"/>
    </location>
</feature>
<dbReference type="AlphaFoldDB" id="A0A0S4QK38"/>
<evidence type="ECO:0000256" key="1">
    <source>
        <dbReference type="SAM" id="MobiDB-lite"/>
    </source>
</evidence>
<protein>
    <submittedName>
        <fullName evidence="2">HEXXH motif-containing protein</fullName>
    </submittedName>
</protein>
<reference evidence="3" key="1">
    <citation type="submission" date="2015-11" db="EMBL/GenBank/DDBJ databases">
        <authorList>
            <person name="Varghese N."/>
        </authorList>
    </citation>
    <scope>NUCLEOTIDE SEQUENCE [LARGE SCALE GENOMIC DNA]</scope>
    <source>
        <strain evidence="3">DSM 45899</strain>
    </source>
</reference>
<dbReference type="EMBL" id="FAOZ01000006">
    <property type="protein sequence ID" value="CUU56005.1"/>
    <property type="molecule type" value="Genomic_DNA"/>
</dbReference>
<sequence length="685" mass="74216">MLFDNYIRAAAAEPRWHQLSWSQFDELAGGLGGAQASSVLRSAQASKRLLMLWSLVGQVHDSELAVAAREDVERLFDILAALWREHPGEVEAVVLHPPVGTWLHHCLRRLRPRPGQTSGPSLPSRSGQPPQAAGQHTIEEDLGYLGGLVAAIALRARIPVDIHAPVRAGVVTLPTYGQIRLRGQGDRARIRIWAHTPDPAGRIAMRLAVDTADDHVQLTSRSLEYTDTDADADADTDADRERDDSPTNQSPGHHPDRWWPVRPLQLAGASGGSPIVLDDLDPFREPGALEPTRRLTAAEFRHWRAVFDEAWHLLVRDHPHRVDGVAGLLRSLVPLAAPAGVTSVSASSLEAFGSVLLSAPTDSAQLAVTLIHETQHSKLAAIDDLSPLVARRSPAVHYAPWRLDPRPVEGLLHGAFAFLAVAGYWYERSLIDEGGQALLAAYEFVWCRESVRDVVATLETDETLTPAGRRLTAGIADQVRRWSGAAVPELAHRLGMLEVGDCRVRWRLRNLTPEPEVISSWARAWLRGDPCPPSGAPVCGVRAGTPSAAGGNRVDVARRLLAGETVDVSGRARADVLLLTGRAEEAAAEYRRAVHADGDALAAWSGLVLSRLGTGGRSARGYSTRPETVRALWLAIRRASGDTPDLDALAAWIADVDDADTRRSRPPAVERPGRAGRAVVNPRTA</sequence>
<keyword evidence="3" id="KW-1185">Reference proteome</keyword>
<dbReference type="RefSeq" id="WP_091275386.1">
    <property type="nucleotide sequence ID" value="NZ_FAOZ01000006.1"/>
</dbReference>
<organism evidence="2 3">
    <name type="scientific">Parafrankia irregularis</name>
    <dbReference type="NCBI Taxonomy" id="795642"/>
    <lineage>
        <taxon>Bacteria</taxon>
        <taxon>Bacillati</taxon>
        <taxon>Actinomycetota</taxon>
        <taxon>Actinomycetes</taxon>
        <taxon>Frankiales</taxon>
        <taxon>Frankiaceae</taxon>
        <taxon>Parafrankia</taxon>
    </lineage>
</organism>
<feature type="region of interest" description="Disordered" evidence="1">
    <location>
        <begin position="113"/>
        <end position="135"/>
    </location>
</feature>
<evidence type="ECO:0000313" key="2">
    <source>
        <dbReference type="EMBL" id="CUU56005.1"/>
    </source>
</evidence>
<proteinExistence type="predicted"/>
<gene>
    <name evidence="2" type="ORF">Ga0074812_106260</name>
</gene>
<feature type="region of interest" description="Disordered" evidence="1">
    <location>
        <begin position="661"/>
        <end position="685"/>
    </location>
</feature>
<name>A0A0S4QK38_9ACTN</name>
<dbReference type="InterPro" id="IPR026337">
    <property type="entry name" value="AKG_HExxH"/>
</dbReference>
<feature type="compositionally biased region" description="Polar residues" evidence="1">
    <location>
        <begin position="115"/>
        <end position="129"/>
    </location>
</feature>